<evidence type="ECO:0000256" key="4">
    <source>
        <dbReference type="SAM" id="Coils"/>
    </source>
</evidence>
<dbReference type="EMBL" id="AYCK01018673">
    <property type="status" value="NOT_ANNOTATED_CDS"/>
    <property type="molecule type" value="Genomic_DNA"/>
</dbReference>
<keyword evidence="2" id="KW-0963">Cytoplasm</keyword>
<keyword evidence="4" id="KW-0175">Coiled coil</keyword>
<feature type="compositionally biased region" description="Polar residues" evidence="5">
    <location>
        <begin position="1096"/>
        <end position="1109"/>
    </location>
</feature>
<proteinExistence type="predicted"/>
<dbReference type="PANTHER" id="PTHR18956:SF6">
    <property type="entry name" value="HYALURONAN MEDIATED MOTILITY RECEPTOR"/>
    <property type="match status" value="1"/>
</dbReference>
<evidence type="ECO:0000313" key="8">
    <source>
        <dbReference type="Proteomes" id="UP000028760"/>
    </source>
</evidence>
<dbReference type="GO" id="GO:0005540">
    <property type="term" value="F:hyaluronic acid binding"/>
    <property type="evidence" value="ECO:0007669"/>
    <property type="project" value="InterPro"/>
</dbReference>
<evidence type="ECO:0000256" key="2">
    <source>
        <dbReference type="ARBA" id="ARBA00022490"/>
    </source>
</evidence>
<protein>
    <submittedName>
        <fullName evidence="7">Hyaluronan-mediated motility receptor (RHAMM)</fullName>
    </submittedName>
</protein>
<feature type="domain" description="Hyaluronan-mediated motility receptor C-terminal" evidence="6">
    <location>
        <begin position="955"/>
        <end position="1114"/>
    </location>
</feature>
<evidence type="ECO:0000256" key="5">
    <source>
        <dbReference type="SAM" id="MobiDB-lite"/>
    </source>
</evidence>
<evidence type="ECO:0000256" key="3">
    <source>
        <dbReference type="ARBA" id="ARBA00023212"/>
    </source>
</evidence>
<dbReference type="PANTHER" id="PTHR18956">
    <property type="entry name" value="HYALURONAN MEDIATED MOTILITY RECEPTOR"/>
    <property type="match status" value="1"/>
</dbReference>
<organism evidence="7 8">
    <name type="scientific">Poecilia formosa</name>
    <name type="common">Amazon molly</name>
    <name type="synonym">Limia formosa</name>
    <dbReference type="NCBI Taxonomy" id="48698"/>
    <lineage>
        <taxon>Eukaryota</taxon>
        <taxon>Metazoa</taxon>
        <taxon>Chordata</taxon>
        <taxon>Craniata</taxon>
        <taxon>Vertebrata</taxon>
        <taxon>Euteleostomi</taxon>
        <taxon>Actinopterygii</taxon>
        <taxon>Neopterygii</taxon>
        <taxon>Teleostei</taxon>
        <taxon>Neoteleostei</taxon>
        <taxon>Acanthomorphata</taxon>
        <taxon>Ovalentaria</taxon>
        <taxon>Atherinomorphae</taxon>
        <taxon>Cyprinodontiformes</taxon>
        <taxon>Poeciliidae</taxon>
        <taxon>Poeciliinae</taxon>
        <taxon>Poecilia</taxon>
    </lineage>
</organism>
<evidence type="ECO:0000256" key="1">
    <source>
        <dbReference type="ARBA" id="ARBA00004186"/>
    </source>
</evidence>
<dbReference type="InterPro" id="IPR031794">
    <property type="entry name" value="HMMR_C"/>
</dbReference>
<dbReference type="Ensembl" id="ENSPFOT00000027903.1">
    <property type="protein sequence ID" value="ENSPFOP00000030040.1"/>
    <property type="gene ID" value="ENSPFOG00000002144.2"/>
</dbReference>
<comment type="subcellular location">
    <subcellularLocation>
        <location evidence="1">Cytoplasm</location>
        <location evidence="1">Cytoskeleton</location>
        <location evidence="1">Spindle</location>
    </subcellularLocation>
</comment>
<evidence type="ECO:0000313" key="7">
    <source>
        <dbReference type="Ensembl" id="ENSPFOP00000030040.1"/>
    </source>
</evidence>
<evidence type="ECO:0000259" key="6">
    <source>
        <dbReference type="Pfam" id="PF15908"/>
    </source>
</evidence>
<feature type="region of interest" description="Disordered" evidence="5">
    <location>
        <begin position="1072"/>
        <end position="1119"/>
    </location>
</feature>
<dbReference type="Pfam" id="PF15908">
    <property type="entry name" value="HMMR_C"/>
    <property type="match status" value="1"/>
</dbReference>
<reference evidence="7" key="3">
    <citation type="submission" date="2025-09" db="UniProtKB">
        <authorList>
            <consortium name="Ensembl"/>
        </authorList>
    </citation>
    <scope>IDENTIFICATION</scope>
</reference>
<reference evidence="8" key="1">
    <citation type="submission" date="2013-10" db="EMBL/GenBank/DDBJ databases">
        <authorList>
            <person name="Schartl M."/>
            <person name="Warren W."/>
        </authorList>
    </citation>
    <scope>NUCLEOTIDE SEQUENCE [LARGE SCALE GENOMIC DNA]</scope>
    <source>
        <strain evidence="8">female</strain>
    </source>
</reference>
<keyword evidence="3" id="KW-0206">Cytoskeleton</keyword>
<dbReference type="GeneTree" id="ENSGT00390000007135"/>
<feature type="coiled-coil region" evidence="4">
    <location>
        <begin position="322"/>
        <end position="564"/>
    </location>
</feature>
<sequence>MSFSRAPLKRFNEHIGCAPPPGSYDIKSGDVKGAASFNKSDRFRATKAAAGADLLPPSPSRSAFISPVRRTLSVDGLTTGSSGKREGNGMTFEKKQLKLLEKEIRSLVQQRGEQDRRLLALEDDLKKSEAKLLAAVREKTGLSASVITLERQRAELKKVNEFLKNKVSADTTKKRINSLTMELMEVRNNLDVKNQELSLLQVNTEGQLKVLETDFQAARATVSTLQDRNKDLVEDLHEVTKSRNVELENENERLNGEIQELREEVRVLQEYLDAANEQIQDLRLQIQERTQEDVVGSKGEKLNTFPPHRRLETELEQRTGALQTTQDLLKQKEAEVNKFQQELQTSKDALWNVEKMLEYQNLELQSAQRSVIDMEKQMKSARQEVEDSQTTVRQQEAELTRLREVLRRTERELDERVAHLEQKCLLSDEERGKAQEEGFRKVEQLKNELIVLQQAKRDERKRQIQLEQEHSALAEELAKEKALVDSLTVLVETEREETEEQMRRLKEEMEEVLGELAVMEEQEQIRLEVAQKSQEALQSLQRDKEELANQLREAEALLERWVNNSQRRCHDISQQSVAQVRHKKIENQKFSRALVAWRDKSKSQDQTKYEKSATYQENVLTSLFCFATIHPYIHSRVLDMSLKKSYHKTVSELQEAYNNSQRKIEDFVTELESTREALKEAKGRQRELEAEVGRVTCQLKEAMDKMVEQKEEEINRVRGWTDEQQERLQAEAKSKEESLRALHEVQTCLAQKEEEVKAAQASHAAQLDLLQKELQAQMSEKEDALRLLEEQRRGFSEREKSQKMLEDLSWQKEEISQQLQEEREAKLKLHVALQEEKLAFEVERNNHEQLRSEVLKLQADLETLDQERRSLLSEVELKKDSSHALENRLSAAERDRDQFQARLDGVEQENAGLRAQLERSREKAAALAHELDKQQQHGSALREQLEALTQEKVTLQWEMEEQRQELQRQLAEAQEKSSPHSEMERWRKQYEELFVKVTPFQEQLNAFAAERDALLNENGANQEELNKLADAYARLLGHQNQKQKIKHVMKLKDENISLKQEVSKLRSLVSRQKSDLEQLRAKLPGAPRRRFDPSKAFQNNKENIQTDTNDPLGEGNHKE</sequence>
<reference evidence="7" key="2">
    <citation type="submission" date="2025-08" db="UniProtKB">
        <authorList>
            <consortium name="Ensembl"/>
        </authorList>
    </citation>
    <scope>IDENTIFICATION</scope>
</reference>
<dbReference type="OMA" id="NEHIGCA"/>
<keyword evidence="8" id="KW-1185">Reference proteome</keyword>
<accession>A0A096MF49</accession>
<feature type="coiled-coil region" evidence="4">
    <location>
        <begin position="643"/>
        <end position="976"/>
    </location>
</feature>
<dbReference type="Proteomes" id="UP000028760">
    <property type="component" value="Unassembled WGS sequence"/>
</dbReference>
<dbReference type="GO" id="GO:0016020">
    <property type="term" value="C:membrane"/>
    <property type="evidence" value="ECO:0007669"/>
    <property type="project" value="TreeGrafter"/>
</dbReference>
<dbReference type="Pfam" id="PF15905">
    <property type="entry name" value="HMMR_N"/>
    <property type="match status" value="1"/>
</dbReference>
<feature type="coiled-coil region" evidence="4">
    <location>
        <begin position="90"/>
        <end position="292"/>
    </location>
</feature>
<dbReference type="AlphaFoldDB" id="A0A096MF49"/>
<dbReference type="InterPro" id="IPR026203">
    <property type="entry name" value="IHABP"/>
</dbReference>
<dbReference type="GO" id="GO:0005819">
    <property type="term" value="C:spindle"/>
    <property type="evidence" value="ECO:0007669"/>
    <property type="project" value="UniProtKB-SubCell"/>
</dbReference>
<name>A0A096MF49_POEFO</name>